<evidence type="ECO:0000256" key="6">
    <source>
        <dbReference type="SAM" id="Phobius"/>
    </source>
</evidence>
<dbReference type="InterPro" id="IPR022791">
    <property type="entry name" value="L-PG_synthase/AglD"/>
</dbReference>
<evidence type="ECO:0000256" key="1">
    <source>
        <dbReference type="ARBA" id="ARBA00004651"/>
    </source>
</evidence>
<feature type="transmembrane region" description="Helical" evidence="6">
    <location>
        <begin position="90"/>
        <end position="110"/>
    </location>
</feature>
<feature type="non-terminal residue" evidence="7">
    <location>
        <position position="1"/>
    </location>
</feature>
<keyword evidence="5 6" id="KW-0472">Membrane</keyword>
<keyword evidence="2" id="KW-1003">Cell membrane</keyword>
<feature type="transmembrane region" description="Helical" evidence="6">
    <location>
        <begin position="22"/>
        <end position="44"/>
    </location>
</feature>
<accession>A0A382VLS3</accession>
<feature type="transmembrane region" description="Helical" evidence="6">
    <location>
        <begin position="172"/>
        <end position="197"/>
    </location>
</feature>
<reference evidence="7" key="1">
    <citation type="submission" date="2018-05" db="EMBL/GenBank/DDBJ databases">
        <authorList>
            <person name="Lanie J.A."/>
            <person name="Ng W.-L."/>
            <person name="Kazmierczak K.M."/>
            <person name="Andrzejewski T.M."/>
            <person name="Davidsen T.M."/>
            <person name="Wayne K.J."/>
            <person name="Tettelin H."/>
            <person name="Glass J.I."/>
            <person name="Rusch D."/>
            <person name="Podicherti R."/>
            <person name="Tsui H.-C.T."/>
            <person name="Winkler M.E."/>
        </authorList>
    </citation>
    <scope>NUCLEOTIDE SEQUENCE</scope>
</reference>
<name>A0A382VLS3_9ZZZZ</name>
<dbReference type="EMBL" id="UINC01153003">
    <property type="protein sequence ID" value="SVD47472.1"/>
    <property type="molecule type" value="Genomic_DNA"/>
</dbReference>
<evidence type="ECO:0008006" key="8">
    <source>
        <dbReference type="Google" id="ProtNLM"/>
    </source>
</evidence>
<protein>
    <recommendedName>
        <fullName evidence="8">Flippase-like domain-containing protein</fullName>
    </recommendedName>
</protein>
<evidence type="ECO:0000256" key="2">
    <source>
        <dbReference type="ARBA" id="ARBA00022475"/>
    </source>
</evidence>
<evidence type="ECO:0000256" key="4">
    <source>
        <dbReference type="ARBA" id="ARBA00022989"/>
    </source>
</evidence>
<keyword evidence="3 6" id="KW-0812">Transmembrane</keyword>
<feature type="transmembrane region" description="Helical" evidence="6">
    <location>
        <begin position="122"/>
        <end position="151"/>
    </location>
</feature>
<organism evidence="7">
    <name type="scientific">marine metagenome</name>
    <dbReference type="NCBI Taxonomy" id="408172"/>
    <lineage>
        <taxon>unclassified sequences</taxon>
        <taxon>metagenomes</taxon>
        <taxon>ecological metagenomes</taxon>
    </lineage>
</organism>
<sequence length="223" mass="23808">VFVPLDETLSGFSTISNIAEQVIVVFFVLPFVGMFTALVAASLFRNKTERIIYKVSEPLSIRMRNMLRNSSSKILDGLQSLNSLSAIIKVLALSLPVWIAESFLFFFVALSLDIHSEFNGMIAMASASILVTGITNIGSSVPAAPGGLGLFELIARESLVLMPHGTVSRPDAAAFAALTHACLLIPIIALGQVFLWANGLSLFSLSRRKVNPDANKPTSNGGG</sequence>
<evidence type="ECO:0000256" key="5">
    <source>
        <dbReference type="ARBA" id="ARBA00023136"/>
    </source>
</evidence>
<gene>
    <name evidence="7" type="ORF">METZ01_LOCUS400326</name>
</gene>
<evidence type="ECO:0000256" key="3">
    <source>
        <dbReference type="ARBA" id="ARBA00022692"/>
    </source>
</evidence>
<dbReference type="AlphaFoldDB" id="A0A382VLS3"/>
<keyword evidence="4 6" id="KW-1133">Transmembrane helix</keyword>
<comment type="subcellular location">
    <subcellularLocation>
        <location evidence="1">Cell membrane</location>
        <topology evidence="1">Multi-pass membrane protein</topology>
    </subcellularLocation>
</comment>
<proteinExistence type="predicted"/>
<evidence type="ECO:0000313" key="7">
    <source>
        <dbReference type="EMBL" id="SVD47472.1"/>
    </source>
</evidence>
<dbReference type="GO" id="GO:0005886">
    <property type="term" value="C:plasma membrane"/>
    <property type="evidence" value="ECO:0007669"/>
    <property type="project" value="UniProtKB-SubCell"/>
</dbReference>
<dbReference type="Pfam" id="PF03706">
    <property type="entry name" value="LPG_synthase_TM"/>
    <property type="match status" value="1"/>
</dbReference>